<organism evidence="2 3">
    <name type="scientific">Roseiarcus fermentans</name>
    <dbReference type="NCBI Taxonomy" id="1473586"/>
    <lineage>
        <taxon>Bacteria</taxon>
        <taxon>Pseudomonadati</taxon>
        <taxon>Pseudomonadota</taxon>
        <taxon>Alphaproteobacteria</taxon>
        <taxon>Hyphomicrobiales</taxon>
        <taxon>Roseiarcaceae</taxon>
        <taxon>Roseiarcus</taxon>
    </lineage>
</organism>
<accession>A0A366ERU7</accession>
<protein>
    <submittedName>
        <fullName evidence="2">Uncharacterized protein DUF1214</fullName>
    </submittedName>
</protein>
<reference evidence="2 3" key="1">
    <citation type="submission" date="2018-06" db="EMBL/GenBank/DDBJ databases">
        <title>Genomic Encyclopedia of Type Strains, Phase IV (KMG-IV): sequencing the most valuable type-strain genomes for metagenomic binning, comparative biology and taxonomic classification.</title>
        <authorList>
            <person name="Goeker M."/>
        </authorList>
    </citation>
    <scope>NUCLEOTIDE SEQUENCE [LARGE SCALE GENOMIC DNA]</scope>
    <source>
        <strain evidence="2 3">DSM 24875</strain>
    </source>
</reference>
<proteinExistence type="predicted"/>
<dbReference type="PANTHER" id="PTHR36509">
    <property type="entry name" value="BLL3101 PROTEIN"/>
    <property type="match status" value="1"/>
</dbReference>
<dbReference type="SUPFAM" id="SSF160935">
    <property type="entry name" value="VPA0735-like"/>
    <property type="match status" value="1"/>
</dbReference>
<keyword evidence="3" id="KW-1185">Reference proteome</keyword>
<evidence type="ECO:0000313" key="2">
    <source>
        <dbReference type="EMBL" id="RBP04666.1"/>
    </source>
</evidence>
<name>A0A366ERU7_9HYPH</name>
<dbReference type="Gene3D" id="2.60.120.1600">
    <property type="match status" value="1"/>
</dbReference>
<dbReference type="Pfam" id="PF06742">
    <property type="entry name" value="DUF1214"/>
    <property type="match status" value="1"/>
</dbReference>
<gene>
    <name evidence="2" type="ORF">DFR50_13850</name>
</gene>
<feature type="domain" description="DUF1214" evidence="1">
    <location>
        <begin position="3"/>
        <end position="43"/>
    </location>
</feature>
<dbReference type="OrthoDB" id="9777345at2"/>
<sequence length="60" mass="6465">MTAADGSITVALRHAAPDGDAAKNWLPTPAGPFYLVLRLYQPRAEALKGEYALPEVVQDK</sequence>
<dbReference type="Proteomes" id="UP000253529">
    <property type="component" value="Unassembled WGS sequence"/>
</dbReference>
<dbReference type="PANTHER" id="PTHR36509:SF2">
    <property type="entry name" value="BLL3101 PROTEIN"/>
    <property type="match status" value="1"/>
</dbReference>
<dbReference type="InterPro" id="IPR010621">
    <property type="entry name" value="DUF1214"/>
</dbReference>
<evidence type="ECO:0000313" key="3">
    <source>
        <dbReference type="Proteomes" id="UP000253529"/>
    </source>
</evidence>
<comment type="caution">
    <text evidence="2">The sequence shown here is derived from an EMBL/GenBank/DDBJ whole genome shotgun (WGS) entry which is preliminary data.</text>
</comment>
<dbReference type="RefSeq" id="WP_113892081.1">
    <property type="nucleotide sequence ID" value="NZ_QNRK01000038.1"/>
</dbReference>
<dbReference type="AlphaFoldDB" id="A0A366ERU7"/>
<dbReference type="EMBL" id="QNRK01000038">
    <property type="protein sequence ID" value="RBP04666.1"/>
    <property type="molecule type" value="Genomic_DNA"/>
</dbReference>
<evidence type="ECO:0000259" key="1">
    <source>
        <dbReference type="Pfam" id="PF06742"/>
    </source>
</evidence>